<sequence length="115" mass="12180">MDGERQVRVFTTGGCEVVQLLGEIDHASASLVERDVLVSVRAATGVVVDLTETTFLDSAGLLCLDRVVTAFTDRGAPVRVAAPADGMVRFTLDLIGFIPDLLAEDVDTAVADMTK</sequence>
<dbReference type="InterPro" id="IPR036513">
    <property type="entry name" value="STAS_dom_sf"/>
</dbReference>
<comment type="caution">
    <text evidence="2">The sequence shown here is derived from an EMBL/GenBank/DDBJ whole genome shotgun (WGS) entry which is preliminary data.</text>
</comment>
<keyword evidence="3" id="KW-1185">Reference proteome</keyword>
<name>A0A9W6KRY3_9ACTN</name>
<organism evidence="2 3">
    <name type="scientific">Dactylosporangium matsuzakiense</name>
    <dbReference type="NCBI Taxonomy" id="53360"/>
    <lineage>
        <taxon>Bacteria</taxon>
        <taxon>Bacillati</taxon>
        <taxon>Actinomycetota</taxon>
        <taxon>Actinomycetes</taxon>
        <taxon>Micromonosporales</taxon>
        <taxon>Micromonosporaceae</taxon>
        <taxon>Dactylosporangium</taxon>
    </lineage>
</organism>
<feature type="domain" description="STAS" evidence="1">
    <location>
        <begin position="5"/>
        <end position="115"/>
    </location>
</feature>
<gene>
    <name evidence="2" type="ORF">GCM10017581_079010</name>
</gene>
<dbReference type="PROSITE" id="PS50801">
    <property type="entry name" value="STAS"/>
    <property type="match status" value="1"/>
</dbReference>
<evidence type="ECO:0000259" key="1">
    <source>
        <dbReference type="PROSITE" id="PS50801"/>
    </source>
</evidence>
<dbReference type="RefSeq" id="WP_261960119.1">
    <property type="nucleotide sequence ID" value="NZ_BAAAXA010000001.1"/>
</dbReference>
<proteinExistence type="predicted"/>
<dbReference type="Pfam" id="PF01740">
    <property type="entry name" value="STAS"/>
    <property type="match status" value="1"/>
</dbReference>
<evidence type="ECO:0000313" key="3">
    <source>
        <dbReference type="Proteomes" id="UP001143480"/>
    </source>
</evidence>
<reference evidence="2" key="1">
    <citation type="journal article" date="2014" name="Int. J. Syst. Evol. Microbiol.">
        <title>Complete genome sequence of Corynebacterium casei LMG S-19264T (=DSM 44701T), isolated from a smear-ripened cheese.</title>
        <authorList>
            <consortium name="US DOE Joint Genome Institute (JGI-PGF)"/>
            <person name="Walter F."/>
            <person name="Albersmeier A."/>
            <person name="Kalinowski J."/>
            <person name="Ruckert C."/>
        </authorList>
    </citation>
    <scope>NUCLEOTIDE SEQUENCE</scope>
    <source>
        <strain evidence="2">VKM Ac-1321</strain>
    </source>
</reference>
<dbReference type="CDD" id="cd07043">
    <property type="entry name" value="STAS_anti-anti-sigma_factors"/>
    <property type="match status" value="1"/>
</dbReference>
<protein>
    <recommendedName>
        <fullName evidence="1">STAS domain-containing protein</fullName>
    </recommendedName>
</protein>
<dbReference type="Proteomes" id="UP001143480">
    <property type="component" value="Unassembled WGS sequence"/>
</dbReference>
<dbReference type="AlphaFoldDB" id="A0A9W6KRY3"/>
<accession>A0A9W6KRY3</accession>
<dbReference type="Gene3D" id="3.30.750.24">
    <property type="entry name" value="STAS domain"/>
    <property type="match status" value="1"/>
</dbReference>
<reference evidence="2" key="2">
    <citation type="submission" date="2023-01" db="EMBL/GenBank/DDBJ databases">
        <authorList>
            <person name="Sun Q."/>
            <person name="Evtushenko L."/>
        </authorList>
    </citation>
    <scope>NUCLEOTIDE SEQUENCE</scope>
    <source>
        <strain evidence="2">VKM Ac-1321</strain>
    </source>
</reference>
<dbReference type="EMBL" id="BSFP01000068">
    <property type="protein sequence ID" value="GLL06153.1"/>
    <property type="molecule type" value="Genomic_DNA"/>
</dbReference>
<dbReference type="InterPro" id="IPR002645">
    <property type="entry name" value="STAS_dom"/>
</dbReference>
<evidence type="ECO:0000313" key="2">
    <source>
        <dbReference type="EMBL" id="GLL06153.1"/>
    </source>
</evidence>
<dbReference type="SUPFAM" id="SSF52091">
    <property type="entry name" value="SpoIIaa-like"/>
    <property type="match status" value="1"/>
</dbReference>